<dbReference type="Proteomes" id="UP001259572">
    <property type="component" value="Unassembled WGS sequence"/>
</dbReference>
<reference evidence="1 2" key="1">
    <citation type="submission" date="2023-05" db="EMBL/GenBank/DDBJ databases">
        <authorList>
            <person name="Guo Y."/>
        </authorList>
    </citation>
    <scope>NUCLEOTIDE SEQUENCE [LARGE SCALE GENOMIC DNA]</scope>
    <source>
        <strain evidence="1 2">GR2756</strain>
    </source>
</reference>
<comment type="caution">
    <text evidence="1">The sequence shown here is derived from an EMBL/GenBank/DDBJ whole genome shotgun (WGS) entry which is preliminary data.</text>
</comment>
<keyword evidence="2" id="KW-1185">Reference proteome</keyword>
<accession>A0ABU3QA49</accession>
<dbReference type="EMBL" id="JAVUPU010000008">
    <property type="protein sequence ID" value="MDT9600281.1"/>
    <property type="molecule type" value="Genomic_DNA"/>
</dbReference>
<protein>
    <recommendedName>
        <fullName evidence="3">WYL domain-containing protein</fullName>
    </recommendedName>
</protein>
<proteinExistence type="predicted"/>
<evidence type="ECO:0000313" key="2">
    <source>
        <dbReference type="Proteomes" id="UP001259572"/>
    </source>
</evidence>
<name>A0ABU3QA49_9SPHN</name>
<organism evidence="1 2">
    <name type="scientific">Sphingosinicella rhizophila</name>
    <dbReference type="NCBI Taxonomy" id="3050082"/>
    <lineage>
        <taxon>Bacteria</taxon>
        <taxon>Pseudomonadati</taxon>
        <taxon>Pseudomonadota</taxon>
        <taxon>Alphaproteobacteria</taxon>
        <taxon>Sphingomonadales</taxon>
        <taxon>Sphingosinicellaceae</taxon>
        <taxon>Sphingosinicella</taxon>
    </lineage>
</organism>
<gene>
    <name evidence="1" type="ORF">RQX22_15070</name>
</gene>
<evidence type="ECO:0000313" key="1">
    <source>
        <dbReference type="EMBL" id="MDT9600281.1"/>
    </source>
</evidence>
<evidence type="ECO:0008006" key="3">
    <source>
        <dbReference type="Google" id="ProtNLM"/>
    </source>
</evidence>
<sequence length="99" mass="11141">MALEKGCCLELYYDGWSRVVEVYAVGLDSEGREVIQAWQPQADINGPGRPGWKLLYLDETRKVAVSGYFAEAPRPDYVRDPAIVKVLREIAPLETSPQE</sequence>
<dbReference type="RefSeq" id="WP_315727380.1">
    <property type="nucleotide sequence ID" value="NZ_JAVUPU010000008.1"/>
</dbReference>